<dbReference type="OrthoDB" id="266492at2"/>
<name>A0A5B9Q530_9BACT</name>
<proteinExistence type="predicted"/>
<dbReference type="EMBL" id="CP042913">
    <property type="protein sequence ID" value="QEG34138.1"/>
    <property type="molecule type" value="Genomic_DNA"/>
</dbReference>
<gene>
    <name evidence="2" type="ORF">Pr1d_14110</name>
</gene>
<organism evidence="2 3">
    <name type="scientific">Bythopirellula goksoeyrii</name>
    <dbReference type="NCBI Taxonomy" id="1400387"/>
    <lineage>
        <taxon>Bacteria</taxon>
        <taxon>Pseudomonadati</taxon>
        <taxon>Planctomycetota</taxon>
        <taxon>Planctomycetia</taxon>
        <taxon>Pirellulales</taxon>
        <taxon>Lacipirellulaceae</taxon>
        <taxon>Bythopirellula</taxon>
    </lineage>
</organism>
<keyword evidence="3" id="KW-1185">Reference proteome</keyword>
<dbReference type="Proteomes" id="UP000323917">
    <property type="component" value="Chromosome"/>
</dbReference>
<dbReference type="KEGG" id="bgok:Pr1d_14110"/>
<reference evidence="2 3" key="1">
    <citation type="submission" date="2019-08" db="EMBL/GenBank/DDBJ databases">
        <title>Deep-cultivation of Planctomycetes and their phenomic and genomic characterization uncovers novel biology.</title>
        <authorList>
            <person name="Wiegand S."/>
            <person name="Jogler M."/>
            <person name="Boedeker C."/>
            <person name="Pinto D."/>
            <person name="Vollmers J."/>
            <person name="Rivas-Marin E."/>
            <person name="Kohn T."/>
            <person name="Peeters S.H."/>
            <person name="Heuer A."/>
            <person name="Rast P."/>
            <person name="Oberbeckmann S."/>
            <person name="Bunk B."/>
            <person name="Jeske O."/>
            <person name="Meyerdierks A."/>
            <person name="Storesund J.E."/>
            <person name="Kallscheuer N."/>
            <person name="Luecker S."/>
            <person name="Lage O.M."/>
            <person name="Pohl T."/>
            <person name="Merkel B.J."/>
            <person name="Hornburger P."/>
            <person name="Mueller R.-W."/>
            <person name="Bruemmer F."/>
            <person name="Labrenz M."/>
            <person name="Spormann A.M."/>
            <person name="Op den Camp H."/>
            <person name="Overmann J."/>
            <person name="Amann R."/>
            <person name="Jetten M.S.M."/>
            <person name="Mascher T."/>
            <person name="Medema M.H."/>
            <person name="Devos D.P."/>
            <person name="Kaster A.-K."/>
            <person name="Ovreas L."/>
            <person name="Rohde M."/>
            <person name="Galperin M.Y."/>
            <person name="Jogler C."/>
        </authorList>
    </citation>
    <scope>NUCLEOTIDE SEQUENCE [LARGE SCALE GENOMIC DNA]</scope>
    <source>
        <strain evidence="2 3">Pr1d</strain>
    </source>
</reference>
<dbReference type="AlphaFoldDB" id="A0A5B9Q530"/>
<evidence type="ECO:0000313" key="2">
    <source>
        <dbReference type="EMBL" id="QEG34138.1"/>
    </source>
</evidence>
<evidence type="ECO:0000256" key="1">
    <source>
        <dbReference type="SAM" id="SignalP"/>
    </source>
</evidence>
<accession>A0A5B9Q530</accession>
<protein>
    <submittedName>
        <fullName evidence="2">Uncharacterized protein</fullName>
    </submittedName>
</protein>
<feature type="chain" id="PRO_5022791733" evidence="1">
    <location>
        <begin position="28"/>
        <end position="215"/>
    </location>
</feature>
<evidence type="ECO:0000313" key="3">
    <source>
        <dbReference type="Proteomes" id="UP000323917"/>
    </source>
</evidence>
<feature type="signal peptide" evidence="1">
    <location>
        <begin position="1"/>
        <end position="27"/>
    </location>
</feature>
<keyword evidence="1" id="KW-0732">Signal</keyword>
<dbReference type="RefSeq" id="WP_148072825.1">
    <property type="nucleotide sequence ID" value="NZ_CP042913.1"/>
</dbReference>
<sequence length="215" mass="23622" precursor="true">MKTSMMNAAQKFLCVCCWTLVVGSAGTALGNDSDVMQIEEHWQLIVGGPDFGRTAPQVTMIMSPTSSIEGDFFAFTLNHWSYPQFEAGGYQLQAWNSDYCGDVQHGERTNSLAIDGEVITWVQRLTLNEGSLKFQVVDGESESWGGFDGDDFSLTISSPLTRLNSYLPSISLGQSGIGYAGNRVSSLTLTRLRWVTRNGQHHELVAPIDIDTDLD</sequence>